<dbReference type="Pfam" id="PF00989">
    <property type="entry name" value="PAS"/>
    <property type="match status" value="1"/>
</dbReference>
<dbReference type="InterPro" id="IPR039506">
    <property type="entry name" value="SPOB_a"/>
</dbReference>
<dbReference type="InterPro" id="IPR035965">
    <property type="entry name" value="PAS-like_dom_sf"/>
</dbReference>
<dbReference type="EC" id="2.7.13.3" evidence="3"/>
<keyword evidence="5" id="KW-0597">Phosphoprotein</keyword>
<dbReference type="PROSITE" id="PS50109">
    <property type="entry name" value="HIS_KIN"/>
    <property type="match status" value="1"/>
</dbReference>
<comment type="subcellular location">
    <subcellularLocation>
        <location evidence="2">Cell membrane</location>
        <topology evidence="2">Multi-pass membrane protein</topology>
    </subcellularLocation>
</comment>
<dbReference type="Proteomes" id="UP000256913">
    <property type="component" value="Unassembled WGS sequence"/>
</dbReference>
<dbReference type="EMBL" id="QUMQ01000001">
    <property type="protein sequence ID" value="REG00844.1"/>
    <property type="molecule type" value="Genomic_DNA"/>
</dbReference>
<dbReference type="SUPFAM" id="SSF55785">
    <property type="entry name" value="PYP-like sensor domain (PAS domain)"/>
    <property type="match status" value="1"/>
</dbReference>
<dbReference type="PANTHER" id="PTHR43547">
    <property type="entry name" value="TWO-COMPONENT HISTIDINE KINASE"/>
    <property type="match status" value="1"/>
</dbReference>
<evidence type="ECO:0000256" key="7">
    <source>
        <dbReference type="ARBA" id="ARBA00022692"/>
    </source>
</evidence>
<evidence type="ECO:0000256" key="3">
    <source>
        <dbReference type="ARBA" id="ARBA00012438"/>
    </source>
</evidence>
<reference evidence="15 16" key="1">
    <citation type="submission" date="2018-08" db="EMBL/GenBank/DDBJ databases">
        <title>Sequencing the genomes of 1000 actinobacteria strains.</title>
        <authorList>
            <person name="Klenk H.-P."/>
        </authorList>
    </citation>
    <scope>NUCLEOTIDE SEQUENCE [LARGE SCALE GENOMIC DNA]</scope>
    <source>
        <strain evidence="15 16">DSM 44099</strain>
    </source>
</reference>
<evidence type="ECO:0000256" key="13">
    <source>
        <dbReference type="ARBA" id="ARBA00023136"/>
    </source>
</evidence>
<dbReference type="InterPro" id="IPR005467">
    <property type="entry name" value="His_kinase_dom"/>
</dbReference>
<dbReference type="InterPro" id="IPR029151">
    <property type="entry name" value="Sensor-like_sf"/>
</dbReference>
<keyword evidence="8" id="KW-0547">Nucleotide-binding</keyword>
<keyword evidence="11" id="KW-1133">Transmembrane helix</keyword>
<organism evidence="15 16">
    <name type="scientific">Asanoa ferruginea</name>
    <dbReference type="NCBI Taxonomy" id="53367"/>
    <lineage>
        <taxon>Bacteria</taxon>
        <taxon>Bacillati</taxon>
        <taxon>Actinomycetota</taxon>
        <taxon>Actinomycetes</taxon>
        <taxon>Micromonosporales</taxon>
        <taxon>Micromonosporaceae</taxon>
        <taxon>Asanoa</taxon>
    </lineage>
</organism>
<dbReference type="CDD" id="cd00130">
    <property type="entry name" value="PAS"/>
    <property type="match status" value="1"/>
</dbReference>
<evidence type="ECO:0000313" key="16">
    <source>
        <dbReference type="Proteomes" id="UP000256913"/>
    </source>
</evidence>
<evidence type="ECO:0000259" key="14">
    <source>
        <dbReference type="PROSITE" id="PS50109"/>
    </source>
</evidence>
<dbReference type="PANTHER" id="PTHR43547:SF10">
    <property type="entry name" value="SENSOR HISTIDINE KINASE DCUS"/>
    <property type="match status" value="1"/>
</dbReference>
<dbReference type="RefSeq" id="WP_116072657.1">
    <property type="nucleotide sequence ID" value="NZ_BONB01000009.1"/>
</dbReference>
<keyword evidence="4" id="KW-1003">Cell membrane</keyword>
<dbReference type="AlphaFoldDB" id="A0A3D9ZXH2"/>
<feature type="domain" description="Histidine kinase" evidence="14">
    <location>
        <begin position="327"/>
        <end position="514"/>
    </location>
</feature>
<gene>
    <name evidence="15" type="ORF">DFJ67_6901</name>
</gene>
<dbReference type="OrthoDB" id="9792686at2"/>
<dbReference type="InterPro" id="IPR016120">
    <property type="entry name" value="Sig_transdc_His_kin_SpoOB"/>
</dbReference>
<evidence type="ECO:0000256" key="1">
    <source>
        <dbReference type="ARBA" id="ARBA00000085"/>
    </source>
</evidence>
<keyword evidence="10" id="KW-0067">ATP-binding</keyword>
<dbReference type="InterPro" id="IPR003594">
    <property type="entry name" value="HATPase_dom"/>
</dbReference>
<evidence type="ECO:0000256" key="6">
    <source>
        <dbReference type="ARBA" id="ARBA00022679"/>
    </source>
</evidence>
<dbReference type="GO" id="GO:0006355">
    <property type="term" value="P:regulation of DNA-templated transcription"/>
    <property type="evidence" value="ECO:0007669"/>
    <property type="project" value="InterPro"/>
</dbReference>
<evidence type="ECO:0000313" key="15">
    <source>
        <dbReference type="EMBL" id="REG00844.1"/>
    </source>
</evidence>
<evidence type="ECO:0000256" key="2">
    <source>
        <dbReference type="ARBA" id="ARBA00004651"/>
    </source>
</evidence>
<dbReference type="SMART" id="SM00387">
    <property type="entry name" value="HATPase_c"/>
    <property type="match status" value="1"/>
</dbReference>
<evidence type="ECO:0000256" key="9">
    <source>
        <dbReference type="ARBA" id="ARBA00022777"/>
    </source>
</evidence>
<dbReference type="Pfam" id="PF17203">
    <property type="entry name" value="sCache_3_2"/>
    <property type="match status" value="1"/>
</dbReference>
<dbReference type="InterPro" id="IPR013767">
    <property type="entry name" value="PAS_fold"/>
</dbReference>
<dbReference type="GO" id="GO:0000155">
    <property type="term" value="F:phosphorelay sensor kinase activity"/>
    <property type="evidence" value="ECO:0007669"/>
    <property type="project" value="InterPro"/>
</dbReference>
<name>A0A3D9ZXH2_9ACTN</name>
<dbReference type="Gene3D" id="1.10.287.130">
    <property type="match status" value="1"/>
</dbReference>
<evidence type="ECO:0000256" key="8">
    <source>
        <dbReference type="ARBA" id="ARBA00022741"/>
    </source>
</evidence>
<dbReference type="SUPFAM" id="SSF55874">
    <property type="entry name" value="ATPase domain of HSP90 chaperone/DNA topoisomerase II/histidine kinase"/>
    <property type="match status" value="1"/>
</dbReference>
<comment type="catalytic activity">
    <reaction evidence="1">
        <text>ATP + protein L-histidine = ADP + protein N-phospho-L-histidine.</text>
        <dbReference type="EC" id="2.7.13.3"/>
    </reaction>
</comment>
<keyword evidence="7" id="KW-0812">Transmembrane</keyword>
<proteinExistence type="predicted"/>
<comment type="caution">
    <text evidence="15">The sequence shown here is derived from an EMBL/GenBank/DDBJ whole genome shotgun (WGS) entry which is preliminary data.</text>
</comment>
<dbReference type="Gene3D" id="3.30.450.20">
    <property type="entry name" value="PAS domain"/>
    <property type="match status" value="2"/>
</dbReference>
<dbReference type="GO" id="GO:0005886">
    <property type="term" value="C:plasma membrane"/>
    <property type="evidence" value="ECO:0007669"/>
    <property type="project" value="UniProtKB-SubCell"/>
</dbReference>
<dbReference type="InterPro" id="IPR000014">
    <property type="entry name" value="PAS"/>
</dbReference>
<sequence>MRWQLTLTRQLLLFQLGIVLLVVAAVAAVSLAGSAAAFRREEGARLRSIAANLAANDTVRQGVGDPIWQEPLAAVAETARSVSGSSFVVLTDAGGTLLTGPDRGRRAPLADSDGLAGRGWLGVVDDGSRFLVAHEPILDPADAHVLGLVIAGKAYPSLPELIAAATPDLLTYLLLGSVLGVSGSLLLARRVKRQTLGLEPREIAGLVEHREAMLHGIKEGLMGLDTAGRVTLANDEAVRLLGLPADATGRPLRAIVGEPLAELLTGGADEPDAVVVQDARVLVLNRMPVVVRGTAVGTVTTLRDQTELSSLEHELALSRTATDTLRAQAHEFTNRLHTISGLLQLGQYEEAVNFIISAGEAQEALSNEVQSRIADPALAALIIAKASVAAEQLVSLVVRPDSRIPGPLEDRLAADLVTVTGNLVDNAIDAVSPGGQVEVSVRRDGGDVVVVVRDSGPGVASELAEKVFRSGFSTKSGDGHRGLGLALVSKVCAARGGSVSVAGPTFTARLPRQKRSGS</sequence>
<dbReference type="GO" id="GO:0005524">
    <property type="term" value="F:ATP binding"/>
    <property type="evidence" value="ECO:0007669"/>
    <property type="project" value="UniProtKB-KW"/>
</dbReference>
<dbReference type="InterPro" id="IPR033463">
    <property type="entry name" value="sCache_3"/>
</dbReference>
<dbReference type="PRINTS" id="PR00344">
    <property type="entry name" value="BCTRLSENSOR"/>
</dbReference>
<keyword evidence="12" id="KW-0902">Two-component regulatory system</keyword>
<dbReference type="SUPFAM" id="SSF55890">
    <property type="entry name" value="Sporulation response regulatory protein Spo0B"/>
    <property type="match status" value="1"/>
</dbReference>
<dbReference type="InterPro" id="IPR004358">
    <property type="entry name" value="Sig_transdc_His_kin-like_C"/>
</dbReference>
<evidence type="ECO:0000256" key="12">
    <source>
        <dbReference type="ARBA" id="ARBA00023012"/>
    </source>
</evidence>
<dbReference type="Gene3D" id="3.30.565.10">
    <property type="entry name" value="Histidine kinase-like ATPase, C-terminal domain"/>
    <property type="match status" value="1"/>
</dbReference>
<dbReference type="Pfam" id="PF02518">
    <property type="entry name" value="HATPase_c"/>
    <property type="match status" value="1"/>
</dbReference>
<protein>
    <recommendedName>
        <fullName evidence="3">histidine kinase</fullName>
        <ecNumber evidence="3">2.7.13.3</ecNumber>
    </recommendedName>
</protein>
<keyword evidence="13" id="KW-0472">Membrane</keyword>
<keyword evidence="16" id="KW-1185">Reference proteome</keyword>
<dbReference type="InterPro" id="IPR036890">
    <property type="entry name" value="HATPase_C_sf"/>
</dbReference>
<evidence type="ECO:0000256" key="4">
    <source>
        <dbReference type="ARBA" id="ARBA00022475"/>
    </source>
</evidence>
<keyword evidence="9 15" id="KW-0418">Kinase</keyword>
<evidence type="ECO:0000256" key="11">
    <source>
        <dbReference type="ARBA" id="ARBA00022989"/>
    </source>
</evidence>
<evidence type="ECO:0000256" key="5">
    <source>
        <dbReference type="ARBA" id="ARBA00022553"/>
    </source>
</evidence>
<dbReference type="Pfam" id="PF14689">
    <property type="entry name" value="SPOB_a"/>
    <property type="match status" value="1"/>
</dbReference>
<evidence type="ECO:0000256" key="10">
    <source>
        <dbReference type="ARBA" id="ARBA00022840"/>
    </source>
</evidence>
<dbReference type="SUPFAM" id="SSF103190">
    <property type="entry name" value="Sensory domain-like"/>
    <property type="match status" value="1"/>
</dbReference>
<accession>A0A3D9ZXH2</accession>
<keyword evidence="6" id="KW-0808">Transferase</keyword>